<dbReference type="SUPFAM" id="SSF51989">
    <property type="entry name" value="Glycosyl hydrolases family 6, cellulases"/>
    <property type="match status" value="1"/>
</dbReference>
<dbReference type="Pfam" id="PF01341">
    <property type="entry name" value="Glyco_hydro_6"/>
    <property type="match status" value="1"/>
</dbReference>
<dbReference type="PRINTS" id="PR00733">
    <property type="entry name" value="GLHYDRLASE6"/>
</dbReference>
<keyword evidence="6 10" id="KW-0326">Glycosidase</keyword>
<evidence type="ECO:0000256" key="7">
    <source>
        <dbReference type="ARBA" id="ARBA00023326"/>
    </source>
</evidence>
<dbReference type="Pfam" id="PF00553">
    <property type="entry name" value="CBM_2"/>
    <property type="match status" value="1"/>
</dbReference>
<dbReference type="AlphaFoldDB" id="A0A8J3K1X1"/>
<keyword evidence="14" id="KW-1185">Reference proteome</keyword>
<evidence type="ECO:0000259" key="12">
    <source>
        <dbReference type="PROSITE" id="PS51173"/>
    </source>
</evidence>
<dbReference type="GO" id="GO:0030245">
    <property type="term" value="P:cellulose catabolic process"/>
    <property type="evidence" value="ECO:0007669"/>
    <property type="project" value="UniProtKB-KW"/>
</dbReference>
<keyword evidence="2 10" id="KW-0378">Hydrolase</keyword>
<dbReference type="PROSITE" id="PS51173">
    <property type="entry name" value="CBM2"/>
    <property type="match status" value="1"/>
</dbReference>
<dbReference type="SUPFAM" id="SSF49384">
    <property type="entry name" value="Carbohydrate-binding domain"/>
    <property type="match status" value="1"/>
</dbReference>
<dbReference type="InterPro" id="IPR036434">
    <property type="entry name" value="Beta_cellobiohydrolase_sf"/>
</dbReference>
<dbReference type="InterPro" id="IPR001524">
    <property type="entry name" value="Glyco_hydro_6_CS"/>
</dbReference>
<dbReference type="InterPro" id="IPR012291">
    <property type="entry name" value="CBM2_carb-bd_dom_sf"/>
</dbReference>
<evidence type="ECO:0000256" key="11">
    <source>
        <dbReference type="SAM" id="MobiDB-lite"/>
    </source>
</evidence>
<evidence type="ECO:0000256" key="8">
    <source>
        <dbReference type="PROSITE-ProRule" id="PRU10056"/>
    </source>
</evidence>
<dbReference type="GO" id="GO:0030247">
    <property type="term" value="F:polysaccharide binding"/>
    <property type="evidence" value="ECO:0007669"/>
    <property type="project" value="UniProtKB-UniRule"/>
</dbReference>
<dbReference type="InterPro" id="IPR016288">
    <property type="entry name" value="Beta_cellobiohydrolase"/>
</dbReference>
<dbReference type="Proteomes" id="UP000619293">
    <property type="component" value="Unassembled WGS sequence"/>
</dbReference>
<sequence length="489" mass="50407">MTPDLTSSPRHVRRRDRRLVALGAAAAMTAATALAGVLLATTEASAGTLTGSFYRDPTSAVNQWLAANPNDSRASLISQRIGSQPQARWFASYNQSTIQSQVTSYVNAANSVNQIPVLVPYMLPNRDCGGASAGGAPNISAYRTWIDSFAAGLGTRTAVIILEPDSLALQTCLSSTDKADRNSAISYAVTKFKQVNSNAKVYLDAGHSAWNSAADTASRLQAAGVSNAAGFYSNASNFRWTADEVNFGRNVLNALGNSNLHQVIDTARNGKGALGSEWCDPAGRGTGQAPTTSTNESTVDAFVWIKPPGEADGCAAAAGQFVPDLAYSLAQNGIVTSPPPSPSTVPSPSVSPSRPPSPSASPSAPPSPSASPSTPPSPSPSASQGTGSCSVSYRVDSQWNNGFVASVVITNRGPALTSWTLTWTYSGNQAVTNAWNATVTASGANITARNAAHNGSIGTGGTASFGFQATYSGTNTNPTVFKLNNVTCS</sequence>
<feature type="active site" description="Proton donor" evidence="9">
    <location>
        <position position="165"/>
    </location>
</feature>
<comment type="similarity">
    <text evidence="10">Belongs to the glycosyl hydrolase family 6.</text>
</comment>
<feature type="region of interest" description="Disordered" evidence="11">
    <location>
        <begin position="337"/>
        <end position="390"/>
    </location>
</feature>
<evidence type="ECO:0000313" key="14">
    <source>
        <dbReference type="Proteomes" id="UP000619293"/>
    </source>
</evidence>
<evidence type="ECO:0000256" key="2">
    <source>
        <dbReference type="ARBA" id="ARBA00022801"/>
    </source>
</evidence>
<dbReference type="PROSITE" id="PS00655">
    <property type="entry name" value="GLYCOSYL_HYDROL_F6_1"/>
    <property type="match status" value="1"/>
</dbReference>
<feature type="compositionally biased region" description="Pro residues" evidence="11">
    <location>
        <begin position="353"/>
        <end position="379"/>
    </location>
</feature>
<dbReference type="EMBL" id="BONG01000006">
    <property type="protein sequence ID" value="GIF87949.1"/>
    <property type="molecule type" value="Genomic_DNA"/>
</dbReference>
<dbReference type="GO" id="GO:0004553">
    <property type="term" value="F:hydrolase activity, hydrolyzing O-glycosyl compounds"/>
    <property type="evidence" value="ECO:0007669"/>
    <property type="project" value="InterPro"/>
</dbReference>
<evidence type="ECO:0000256" key="6">
    <source>
        <dbReference type="ARBA" id="ARBA00023295"/>
    </source>
</evidence>
<keyword evidence="3 10" id="KW-0136">Cellulose degradation</keyword>
<feature type="region of interest" description="Disordered" evidence="11">
    <location>
        <begin position="275"/>
        <end position="295"/>
    </location>
</feature>
<dbReference type="Gene3D" id="2.60.40.290">
    <property type="match status" value="1"/>
</dbReference>
<evidence type="ECO:0000313" key="13">
    <source>
        <dbReference type="EMBL" id="GIF87949.1"/>
    </source>
</evidence>
<feature type="active site" evidence="8">
    <location>
        <position position="127"/>
    </location>
</feature>
<dbReference type="SMART" id="SM00637">
    <property type="entry name" value="CBD_II"/>
    <property type="match status" value="1"/>
</dbReference>
<gene>
    <name evidence="13" type="ORF">Cch02nite_13930</name>
</gene>
<accession>A0A8J3K1X1</accession>
<dbReference type="RefSeq" id="WP_239120366.1">
    <property type="nucleotide sequence ID" value="NZ_BAAALB010000010.1"/>
</dbReference>
<dbReference type="Gene3D" id="3.20.20.40">
    <property type="entry name" value="1, 4-beta cellobiohydrolase"/>
    <property type="match status" value="1"/>
</dbReference>
<evidence type="ECO:0000256" key="3">
    <source>
        <dbReference type="ARBA" id="ARBA00023001"/>
    </source>
</evidence>
<dbReference type="PROSITE" id="PS00656">
    <property type="entry name" value="GLYCOSYL_HYDROL_F6_2"/>
    <property type="match status" value="1"/>
</dbReference>
<protein>
    <recommendedName>
        <fullName evidence="10">Glucanase</fullName>
        <ecNumber evidence="10">3.2.1.-</ecNumber>
    </recommendedName>
</protein>
<keyword evidence="7 10" id="KW-0624">Polysaccharide degradation</keyword>
<keyword evidence="5 10" id="KW-0119">Carbohydrate metabolism</keyword>
<organism evidence="13 14">
    <name type="scientific">Catellatospora chokoriensis</name>
    <dbReference type="NCBI Taxonomy" id="310353"/>
    <lineage>
        <taxon>Bacteria</taxon>
        <taxon>Bacillati</taxon>
        <taxon>Actinomycetota</taxon>
        <taxon>Actinomycetes</taxon>
        <taxon>Micromonosporales</taxon>
        <taxon>Micromonosporaceae</taxon>
        <taxon>Catellatospora</taxon>
    </lineage>
</organism>
<dbReference type="PANTHER" id="PTHR34876:SF4">
    <property type="entry name" value="1,4-BETA-D-GLUCAN CELLOBIOHYDROLASE C-RELATED"/>
    <property type="match status" value="1"/>
</dbReference>
<comment type="caution">
    <text evidence="13">The sequence shown here is derived from an EMBL/GenBank/DDBJ whole genome shotgun (WGS) entry which is preliminary data.</text>
</comment>
<dbReference type="EC" id="3.2.1.-" evidence="10"/>
<feature type="domain" description="CBM2" evidence="12">
    <location>
        <begin position="382"/>
        <end position="489"/>
    </location>
</feature>
<reference evidence="13 14" key="1">
    <citation type="submission" date="2021-01" db="EMBL/GenBank/DDBJ databases">
        <title>Whole genome shotgun sequence of Catellatospora chokoriensis NBRC 107358.</title>
        <authorList>
            <person name="Komaki H."/>
            <person name="Tamura T."/>
        </authorList>
    </citation>
    <scope>NUCLEOTIDE SEQUENCE [LARGE SCALE GENOMIC DNA]</scope>
    <source>
        <strain evidence="13 14">NBRC 107358</strain>
    </source>
</reference>
<dbReference type="InterPro" id="IPR001919">
    <property type="entry name" value="CBD2"/>
</dbReference>
<evidence type="ECO:0000256" key="9">
    <source>
        <dbReference type="PROSITE-ProRule" id="PRU10057"/>
    </source>
</evidence>
<evidence type="ECO:0000256" key="10">
    <source>
        <dbReference type="RuleBase" id="RU361186"/>
    </source>
</evidence>
<name>A0A8J3K1X1_9ACTN</name>
<evidence type="ECO:0000256" key="4">
    <source>
        <dbReference type="ARBA" id="ARBA00023157"/>
    </source>
</evidence>
<keyword evidence="4" id="KW-1015">Disulfide bond</keyword>
<keyword evidence="1" id="KW-0732">Signal</keyword>
<dbReference type="PANTHER" id="PTHR34876">
    <property type="match status" value="1"/>
</dbReference>
<proteinExistence type="inferred from homology"/>
<evidence type="ECO:0000256" key="1">
    <source>
        <dbReference type="ARBA" id="ARBA00022729"/>
    </source>
</evidence>
<evidence type="ECO:0000256" key="5">
    <source>
        <dbReference type="ARBA" id="ARBA00023277"/>
    </source>
</evidence>
<dbReference type="InterPro" id="IPR008965">
    <property type="entry name" value="CBM2/CBM3_carb-bd_dom_sf"/>
</dbReference>